<proteinExistence type="predicted"/>
<gene>
    <name evidence="2" type="ORF">L3Y34_001321</name>
</gene>
<dbReference type="EMBL" id="CP090893">
    <property type="protein sequence ID" value="ULU00818.1"/>
    <property type="molecule type" value="Genomic_DNA"/>
</dbReference>
<evidence type="ECO:0000256" key="1">
    <source>
        <dbReference type="SAM" id="MobiDB-lite"/>
    </source>
</evidence>
<evidence type="ECO:0000313" key="3">
    <source>
        <dbReference type="Proteomes" id="UP000827892"/>
    </source>
</evidence>
<feature type="compositionally biased region" description="Basic and acidic residues" evidence="1">
    <location>
        <begin position="51"/>
        <end position="94"/>
    </location>
</feature>
<organism evidence="2 3">
    <name type="scientific">Caenorhabditis briggsae</name>
    <dbReference type="NCBI Taxonomy" id="6238"/>
    <lineage>
        <taxon>Eukaryota</taxon>
        <taxon>Metazoa</taxon>
        <taxon>Ecdysozoa</taxon>
        <taxon>Nematoda</taxon>
        <taxon>Chromadorea</taxon>
        <taxon>Rhabditida</taxon>
        <taxon>Rhabditina</taxon>
        <taxon>Rhabditomorpha</taxon>
        <taxon>Rhabditoidea</taxon>
        <taxon>Rhabditidae</taxon>
        <taxon>Peloderinae</taxon>
        <taxon>Caenorhabditis</taxon>
    </lineage>
</organism>
<reference evidence="2 3" key="1">
    <citation type="submission" date="2022-05" db="EMBL/GenBank/DDBJ databases">
        <title>Chromosome-level reference genomes for two strains of Caenorhabditis briggsae: an improved platform for comparative genomics.</title>
        <authorList>
            <person name="Stevens L."/>
            <person name="Andersen E.C."/>
        </authorList>
    </citation>
    <scope>NUCLEOTIDE SEQUENCE [LARGE SCALE GENOMIC DNA]</scope>
    <source>
        <strain evidence="2">QX1410_ONT</strain>
        <tissue evidence="2">Whole-organism</tissue>
    </source>
</reference>
<name>A0AAE9IPA9_CAEBR</name>
<dbReference type="Proteomes" id="UP000827892">
    <property type="component" value="Chromosome III"/>
</dbReference>
<dbReference type="AlphaFoldDB" id="A0AAE9IPA9"/>
<accession>A0AAE9IPA9</accession>
<sequence>MTHTTGNFYHRILRNPYPDQFSIIKTTPKSVPRLPSDTPKSVPRSPTQKVGSRERKSREKLSKEDVKTARKMSDETTNDNKVKTSREKTNHQSAEKSSSSDPKAGEQKQEYMKLLPFDLDFFNSDPIGF</sequence>
<protein>
    <submittedName>
        <fullName evidence="2">Uncharacterized protein</fullName>
    </submittedName>
</protein>
<feature type="region of interest" description="Disordered" evidence="1">
    <location>
        <begin position="1"/>
        <end position="111"/>
    </location>
</feature>
<evidence type="ECO:0000313" key="2">
    <source>
        <dbReference type="EMBL" id="ULU00818.1"/>
    </source>
</evidence>